<evidence type="ECO:0000313" key="3">
    <source>
        <dbReference type="Proteomes" id="UP000001935"/>
    </source>
</evidence>
<protein>
    <submittedName>
        <fullName evidence="2">Uncharacterized protein</fullName>
    </submittedName>
</protein>
<feature type="transmembrane region" description="Helical" evidence="1">
    <location>
        <begin position="98"/>
        <end position="116"/>
    </location>
</feature>
<dbReference type="AlphaFoldDB" id="Q2IKK1"/>
<keyword evidence="1" id="KW-1133">Transmembrane helix</keyword>
<dbReference type="Proteomes" id="UP000001935">
    <property type="component" value="Chromosome"/>
</dbReference>
<evidence type="ECO:0000313" key="2">
    <source>
        <dbReference type="EMBL" id="ABC82184.1"/>
    </source>
</evidence>
<dbReference type="HOGENOM" id="CLU_1048522_0_0_7"/>
<accession>Q2IKK1</accession>
<organism evidence="2 3">
    <name type="scientific">Anaeromyxobacter dehalogenans (strain 2CP-C)</name>
    <dbReference type="NCBI Taxonomy" id="290397"/>
    <lineage>
        <taxon>Bacteria</taxon>
        <taxon>Pseudomonadati</taxon>
        <taxon>Myxococcota</taxon>
        <taxon>Myxococcia</taxon>
        <taxon>Myxococcales</taxon>
        <taxon>Cystobacterineae</taxon>
        <taxon>Anaeromyxobacteraceae</taxon>
        <taxon>Anaeromyxobacter</taxon>
    </lineage>
</organism>
<name>Q2IKK1_ANADE</name>
<dbReference type="EMBL" id="CP000251">
    <property type="protein sequence ID" value="ABC82184.1"/>
    <property type="molecule type" value="Genomic_DNA"/>
</dbReference>
<dbReference type="OrthoDB" id="9956393at2"/>
<dbReference type="RefSeq" id="WP_011421466.1">
    <property type="nucleotide sequence ID" value="NC_007760.1"/>
</dbReference>
<gene>
    <name evidence="2" type="ordered locus">Adeh_2414</name>
</gene>
<keyword evidence="1" id="KW-0812">Transmembrane</keyword>
<reference evidence="2" key="1">
    <citation type="submission" date="2006-01" db="EMBL/GenBank/DDBJ databases">
        <title>Complete sequence of Anaeromyxobacter dehalogenans 2CP-C.</title>
        <authorList>
            <consortium name="US DOE Joint Genome Institute"/>
            <person name="Copeland A."/>
            <person name="Lucas S."/>
            <person name="Lapidus A."/>
            <person name="Barry K."/>
            <person name="Detter J.C."/>
            <person name="Glavina T."/>
            <person name="Hammon N."/>
            <person name="Israni S."/>
            <person name="Pitluck S."/>
            <person name="Brettin T."/>
            <person name="Bruce D."/>
            <person name="Han C."/>
            <person name="Tapia R."/>
            <person name="Gilna P."/>
            <person name="Kiss H."/>
            <person name="Schmutz J."/>
            <person name="Larimer F."/>
            <person name="Land M."/>
            <person name="Kyrpides N."/>
            <person name="Anderson I."/>
            <person name="Sanford R.A."/>
            <person name="Ritalahti K.M."/>
            <person name="Thomas H.S."/>
            <person name="Kirby J.R."/>
            <person name="Zhulin I.B."/>
            <person name="Loeffler F.E."/>
            <person name="Richardson P."/>
        </authorList>
    </citation>
    <scope>NUCLEOTIDE SEQUENCE</scope>
    <source>
        <strain evidence="2">2CP-C</strain>
    </source>
</reference>
<dbReference type="KEGG" id="ade:Adeh_2414"/>
<proteinExistence type="predicted"/>
<evidence type="ECO:0000256" key="1">
    <source>
        <dbReference type="SAM" id="Phobius"/>
    </source>
</evidence>
<sequence>MAHLTEPVYAQLIRGELPPDEAAAWARHLTDGCDACEAFLAARPEPDALDARADRALAALGPPGAPGNDLEYRRIEQRLAQRAAADPRRAPRRLPRPALAVAAGVVAAGLAGLWLASRAPERPGRPEWTGEKGMGAAPAAVPVRLRFLVISGGAGAPSVEKGVSGQAVPAAASLQFEVELGRAGQVALARVAPGRPPEVFFRASLPAGRTVVSVDGRPAAYPLSDLSGPQRFVAVASPASLDEAAAARAAGQVARGARMEQGVPGLEGLSVDAVDVAVQ</sequence>
<keyword evidence="1" id="KW-0472">Membrane</keyword>
<dbReference type="STRING" id="290397.Adeh_2414"/>